<protein>
    <submittedName>
        <fullName evidence="2">MazG nucleotide pyrophosphohydrolase domain-containing protein</fullName>
    </submittedName>
</protein>
<dbReference type="EMBL" id="JBHTIU010000072">
    <property type="protein sequence ID" value="MFD0871055.1"/>
    <property type="molecule type" value="Genomic_DNA"/>
</dbReference>
<gene>
    <name evidence="2" type="ORF">ACFQ03_18095</name>
</gene>
<sequence>MKQELTLSYLQQYIKQFDYRPDKKTDYFLKLTEEVGELAEMIRKDSRCSATGNIKGTIEEELSDVLYYVIALANVYEIDLEKSFLLKDEWNKKKWNR</sequence>
<dbReference type="SUPFAM" id="SSF101386">
    <property type="entry name" value="all-alpha NTP pyrophosphatases"/>
    <property type="match status" value="1"/>
</dbReference>
<accession>A0ABW3DG55</accession>
<proteinExistence type="predicted"/>
<reference evidence="3" key="1">
    <citation type="journal article" date="2019" name="Int. J. Syst. Evol. Microbiol.">
        <title>The Global Catalogue of Microorganisms (GCM) 10K type strain sequencing project: providing services to taxonomists for standard genome sequencing and annotation.</title>
        <authorList>
            <consortium name="The Broad Institute Genomics Platform"/>
            <consortium name="The Broad Institute Genome Sequencing Center for Infectious Disease"/>
            <person name="Wu L."/>
            <person name="Ma J."/>
        </authorList>
    </citation>
    <scope>NUCLEOTIDE SEQUENCE [LARGE SCALE GENOMIC DNA]</scope>
    <source>
        <strain evidence="3">CCUG 57263</strain>
    </source>
</reference>
<feature type="domain" description="NTP pyrophosphohydrolase MazG-like" evidence="1">
    <location>
        <begin position="27"/>
        <end position="84"/>
    </location>
</feature>
<comment type="caution">
    <text evidence="2">The sequence shown here is derived from an EMBL/GenBank/DDBJ whole genome shotgun (WGS) entry which is preliminary data.</text>
</comment>
<evidence type="ECO:0000259" key="1">
    <source>
        <dbReference type="Pfam" id="PF03819"/>
    </source>
</evidence>
<evidence type="ECO:0000313" key="2">
    <source>
        <dbReference type="EMBL" id="MFD0871055.1"/>
    </source>
</evidence>
<dbReference type="Pfam" id="PF03819">
    <property type="entry name" value="MazG"/>
    <property type="match status" value="1"/>
</dbReference>
<dbReference type="Proteomes" id="UP001597120">
    <property type="component" value="Unassembled WGS sequence"/>
</dbReference>
<dbReference type="Gene3D" id="1.10.287.1080">
    <property type="entry name" value="MazG-like"/>
    <property type="match status" value="1"/>
</dbReference>
<dbReference type="PANTHER" id="PTHR42702">
    <property type="entry name" value="NUCLEOTIDE PYROPHOSPHOHYDROLASE"/>
    <property type="match status" value="1"/>
</dbReference>
<organism evidence="2 3">
    <name type="scientific">Paenibacillus residui</name>
    <dbReference type="NCBI Taxonomy" id="629724"/>
    <lineage>
        <taxon>Bacteria</taxon>
        <taxon>Bacillati</taxon>
        <taxon>Bacillota</taxon>
        <taxon>Bacilli</taxon>
        <taxon>Bacillales</taxon>
        <taxon>Paenibacillaceae</taxon>
        <taxon>Paenibacillus</taxon>
    </lineage>
</organism>
<dbReference type="InterPro" id="IPR004518">
    <property type="entry name" value="MazG-like_dom"/>
</dbReference>
<evidence type="ECO:0000313" key="3">
    <source>
        <dbReference type="Proteomes" id="UP001597120"/>
    </source>
</evidence>
<dbReference type="PANTHER" id="PTHR42702:SF1">
    <property type="entry name" value="REGULATORY PROTEIN FOR BETA-LACTAMASE"/>
    <property type="match status" value="1"/>
</dbReference>
<name>A0ABW3DG55_9BACL</name>
<dbReference type="RefSeq" id="WP_379289937.1">
    <property type="nucleotide sequence ID" value="NZ_JBHTIU010000072.1"/>
</dbReference>
<keyword evidence="3" id="KW-1185">Reference proteome</keyword>